<protein>
    <submittedName>
        <fullName evidence="2">Uncharacterized protein</fullName>
    </submittedName>
</protein>
<name>A0A833W2P7_9POAL</name>
<proteinExistence type="predicted"/>
<sequence>MGGRRQTLMVGFAVAMLMGVAVYLRIWSIDSSFTADDREILRQQFERASLEAMDESAEWRMKYDGEVERSRQLQDELLKVKASLASSTRRVALMQKEYVTLQKEMESLRETCKCR</sequence>
<reference evidence="2" key="1">
    <citation type="submission" date="2020-01" db="EMBL/GenBank/DDBJ databases">
        <title>Genome sequence of Kobresia littledalei, the first chromosome-level genome in the family Cyperaceae.</title>
        <authorList>
            <person name="Qu G."/>
        </authorList>
    </citation>
    <scope>NUCLEOTIDE SEQUENCE</scope>
    <source>
        <strain evidence="2">C.B.Clarke</strain>
        <tissue evidence="2">Leaf</tissue>
    </source>
</reference>
<organism evidence="2 3">
    <name type="scientific">Carex littledalei</name>
    <dbReference type="NCBI Taxonomy" id="544730"/>
    <lineage>
        <taxon>Eukaryota</taxon>
        <taxon>Viridiplantae</taxon>
        <taxon>Streptophyta</taxon>
        <taxon>Embryophyta</taxon>
        <taxon>Tracheophyta</taxon>
        <taxon>Spermatophyta</taxon>
        <taxon>Magnoliopsida</taxon>
        <taxon>Liliopsida</taxon>
        <taxon>Poales</taxon>
        <taxon>Cyperaceae</taxon>
        <taxon>Cyperoideae</taxon>
        <taxon>Cariceae</taxon>
        <taxon>Carex</taxon>
        <taxon>Carex subgen. Euthyceras</taxon>
    </lineage>
</organism>
<keyword evidence="1" id="KW-1133">Transmembrane helix</keyword>
<dbReference type="Proteomes" id="UP000623129">
    <property type="component" value="Unassembled WGS sequence"/>
</dbReference>
<dbReference type="EMBL" id="SWLB01000002">
    <property type="protein sequence ID" value="KAF3341189.1"/>
    <property type="molecule type" value="Genomic_DNA"/>
</dbReference>
<keyword evidence="1" id="KW-0812">Transmembrane</keyword>
<evidence type="ECO:0000256" key="1">
    <source>
        <dbReference type="SAM" id="Phobius"/>
    </source>
</evidence>
<keyword evidence="1" id="KW-0472">Membrane</keyword>
<accession>A0A833W2P7</accession>
<evidence type="ECO:0000313" key="2">
    <source>
        <dbReference type="EMBL" id="KAF3341189.1"/>
    </source>
</evidence>
<dbReference type="AlphaFoldDB" id="A0A833W2P7"/>
<dbReference type="OrthoDB" id="782563at2759"/>
<feature type="transmembrane region" description="Helical" evidence="1">
    <location>
        <begin position="7"/>
        <end position="27"/>
    </location>
</feature>
<evidence type="ECO:0000313" key="3">
    <source>
        <dbReference type="Proteomes" id="UP000623129"/>
    </source>
</evidence>
<dbReference type="PANTHER" id="PTHR37215:SF1">
    <property type="entry name" value="ACYL-COA-BINDING DOMAIN PROTEIN"/>
    <property type="match status" value="1"/>
</dbReference>
<keyword evidence="3" id="KW-1185">Reference proteome</keyword>
<comment type="caution">
    <text evidence="2">The sequence shown here is derived from an EMBL/GenBank/DDBJ whole genome shotgun (WGS) entry which is preliminary data.</text>
</comment>
<gene>
    <name evidence="2" type="ORF">FCM35_KLT10033</name>
</gene>
<dbReference type="PANTHER" id="PTHR37215">
    <property type="entry name" value="ACYL-COA-BINDING DOMAIN PROTEIN"/>
    <property type="match status" value="1"/>
</dbReference>